<evidence type="ECO:0000313" key="2">
    <source>
        <dbReference type="Proteomes" id="UP000295136"/>
    </source>
</evidence>
<dbReference type="EMBL" id="SMLD01000085">
    <property type="protein sequence ID" value="TDE42403.1"/>
    <property type="molecule type" value="Genomic_DNA"/>
</dbReference>
<proteinExistence type="predicted"/>
<accession>A0A4R5F417</accession>
<name>A0A4R5F417_9ACTN</name>
<organism evidence="1 2">
    <name type="scientific">Nonomuraea mesophila</name>
    <dbReference type="NCBI Taxonomy" id="2530382"/>
    <lineage>
        <taxon>Bacteria</taxon>
        <taxon>Bacillati</taxon>
        <taxon>Actinomycetota</taxon>
        <taxon>Actinomycetes</taxon>
        <taxon>Streptosporangiales</taxon>
        <taxon>Streptosporangiaceae</taxon>
        <taxon>Nonomuraea</taxon>
    </lineage>
</organism>
<protein>
    <submittedName>
        <fullName evidence="1">Uncharacterized protein</fullName>
    </submittedName>
</protein>
<reference evidence="1 2" key="1">
    <citation type="submission" date="2019-03" db="EMBL/GenBank/DDBJ databases">
        <title>Draft genome sequences of novel Actinobacteria.</title>
        <authorList>
            <person name="Sahin N."/>
            <person name="Ay H."/>
            <person name="Saygin H."/>
        </authorList>
    </citation>
    <scope>NUCLEOTIDE SEQUENCE [LARGE SCALE GENOMIC DNA]</scope>
    <source>
        <strain evidence="1 2">6K102</strain>
    </source>
</reference>
<dbReference type="AlphaFoldDB" id="A0A4R5F417"/>
<dbReference type="Proteomes" id="UP000295136">
    <property type="component" value="Unassembled WGS sequence"/>
</dbReference>
<evidence type="ECO:0000313" key="1">
    <source>
        <dbReference type="EMBL" id="TDE42403.1"/>
    </source>
</evidence>
<sequence length="92" mass="9502">MKFGPMIPPETRAAMYRALARLPHVSVEEKATDMDGRTGVGVVFDAGAHGKSVYILDSGDYSYMGVKSVDGGVAIGMSVLGAGIVDNAGDVP</sequence>
<dbReference type="RefSeq" id="WP_132634286.1">
    <property type="nucleotide sequence ID" value="NZ_SMLD01000085.1"/>
</dbReference>
<comment type="caution">
    <text evidence="1">The sequence shown here is derived from an EMBL/GenBank/DDBJ whole genome shotgun (WGS) entry which is preliminary data.</text>
</comment>
<keyword evidence="2" id="KW-1185">Reference proteome</keyword>
<gene>
    <name evidence="1" type="ORF">E1295_27960</name>
</gene>